<dbReference type="AlphaFoldDB" id="A0A6M3IXX6"/>
<evidence type="ECO:0000313" key="1">
    <source>
        <dbReference type="EMBL" id="QJA61915.1"/>
    </source>
</evidence>
<gene>
    <name evidence="2" type="ORF">MM415A00842_0008</name>
    <name evidence="1" type="ORF">MM415B00852_0008</name>
</gene>
<reference evidence="1" key="1">
    <citation type="submission" date="2020-03" db="EMBL/GenBank/DDBJ databases">
        <title>The deep terrestrial virosphere.</title>
        <authorList>
            <person name="Holmfeldt K."/>
            <person name="Nilsson E."/>
            <person name="Simone D."/>
            <person name="Lopez-Fernandez M."/>
            <person name="Wu X."/>
            <person name="de Brujin I."/>
            <person name="Lundin D."/>
            <person name="Andersson A."/>
            <person name="Bertilsson S."/>
            <person name="Dopson M."/>
        </authorList>
    </citation>
    <scope>NUCLEOTIDE SEQUENCE</scope>
    <source>
        <strain evidence="2">MM415A00842</strain>
        <strain evidence="1">MM415B00852</strain>
    </source>
</reference>
<name>A0A6M3IXX6_9ZZZZ</name>
<proteinExistence type="predicted"/>
<dbReference type="EMBL" id="MT141457">
    <property type="protein sequence ID" value="QJA61915.1"/>
    <property type="molecule type" value="Genomic_DNA"/>
</dbReference>
<dbReference type="EMBL" id="MT142391">
    <property type="protein sequence ID" value="QJA79697.1"/>
    <property type="molecule type" value="Genomic_DNA"/>
</dbReference>
<accession>A0A6M3IXX6</accession>
<organism evidence="1">
    <name type="scientific">viral metagenome</name>
    <dbReference type="NCBI Taxonomy" id="1070528"/>
    <lineage>
        <taxon>unclassified sequences</taxon>
        <taxon>metagenomes</taxon>
        <taxon>organismal metagenomes</taxon>
    </lineage>
</organism>
<protein>
    <submittedName>
        <fullName evidence="1">Uncharacterized protein</fullName>
    </submittedName>
</protein>
<evidence type="ECO:0000313" key="2">
    <source>
        <dbReference type="EMBL" id="QJA79697.1"/>
    </source>
</evidence>
<sequence length="70" mass="8323">MSIREYLLGEENVSIVSKYCWLVILPNGDEIVCDNLKKFCEDNDLNCNYMYNVNKGILLEHNGYWCHRIY</sequence>